<dbReference type="PANTHER" id="PTHR37937">
    <property type="entry name" value="CONJUGATIVE TRANSFER: DNA TRANSPORT"/>
    <property type="match status" value="1"/>
</dbReference>
<dbReference type="InterPro" id="IPR026363">
    <property type="entry name" value="CxxC-x17-CxxC_dom"/>
</dbReference>
<evidence type="ECO:0000256" key="3">
    <source>
        <dbReference type="ARBA" id="ARBA00022692"/>
    </source>
</evidence>
<dbReference type="InterPro" id="IPR019476">
    <property type="entry name" value="T4SS_TraD_DNA-bd"/>
</dbReference>
<keyword evidence="3" id="KW-0812">Transmembrane</keyword>
<keyword evidence="2" id="KW-1003">Cell membrane</keyword>
<protein>
    <submittedName>
        <fullName evidence="9">Uncharacterized protein</fullName>
    </submittedName>
</protein>
<dbReference type="GO" id="GO:0005886">
    <property type="term" value="C:plasma membrane"/>
    <property type="evidence" value="ECO:0007669"/>
    <property type="project" value="UniProtKB-SubCell"/>
</dbReference>
<dbReference type="AlphaFoldDB" id="A0A1F6WQQ1"/>
<feature type="domain" description="Type IV secretion system coupling protein TraD DNA-binding" evidence="7">
    <location>
        <begin position="27"/>
        <end position="347"/>
    </location>
</feature>
<dbReference type="InterPro" id="IPR027417">
    <property type="entry name" value="P-loop_NTPase"/>
</dbReference>
<dbReference type="NCBIfam" id="TIGR04272">
    <property type="entry name" value="cxxc_cxxc_Mbark"/>
    <property type="match status" value="1"/>
</dbReference>
<reference evidence="9 10" key="1">
    <citation type="journal article" date="2016" name="Nat. Commun.">
        <title>Thousands of microbial genomes shed light on interconnected biogeochemical processes in an aquifer system.</title>
        <authorList>
            <person name="Anantharaman K."/>
            <person name="Brown C.T."/>
            <person name="Hug L.A."/>
            <person name="Sharon I."/>
            <person name="Castelle C.J."/>
            <person name="Probst A.J."/>
            <person name="Thomas B.C."/>
            <person name="Singh A."/>
            <person name="Wilkins M.J."/>
            <person name="Karaoz U."/>
            <person name="Brodie E.L."/>
            <person name="Williams K.H."/>
            <person name="Hubbard S.S."/>
            <person name="Banfield J.F."/>
        </authorList>
    </citation>
    <scope>NUCLEOTIDE SEQUENCE [LARGE SCALE GENOMIC DNA]</scope>
</reference>
<feature type="domain" description="CxxC-x17-CxxC" evidence="8">
    <location>
        <begin position="463"/>
        <end position="497"/>
    </location>
</feature>
<feature type="region of interest" description="Disordered" evidence="6">
    <location>
        <begin position="662"/>
        <end position="692"/>
    </location>
</feature>
<comment type="subcellular location">
    <subcellularLocation>
        <location evidence="1">Cell membrane</location>
        <topology evidence="1">Multi-pass membrane protein</topology>
    </subcellularLocation>
</comment>
<dbReference type="STRING" id="1801764.A2903_02340"/>
<evidence type="ECO:0000259" key="8">
    <source>
        <dbReference type="Pfam" id="PF23477"/>
    </source>
</evidence>
<dbReference type="PANTHER" id="PTHR37937:SF1">
    <property type="entry name" value="CONJUGATIVE TRANSFER: DNA TRANSPORT"/>
    <property type="match status" value="1"/>
</dbReference>
<dbReference type="Pfam" id="PF10412">
    <property type="entry name" value="TrwB_AAD_bind"/>
    <property type="match status" value="1"/>
</dbReference>
<accession>A0A1F6WQQ1</accession>
<dbReference type="InterPro" id="IPR051539">
    <property type="entry name" value="T4SS-coupling_protein"/>
</dbReference>
<evidence type="ECO:0000256" key="5">
    <source>
        <dbReference type="ARBA" id="ARBA00023136"/>
    </source>
</evidence>
<dbReference type="Gene3D" id="3.40.50.300">
    <property type="entry name" value="P-loop containing nucleotide triphosphate hydrolases"/>
    <property type="match status" value="2"/>
</dbReference>
<comment type="caution">
    <text evidence="9">The sequence shown here is derived from an EMBL/GenBank/DDBJ whole genome shotgun (WGS) entry which is preliminary data.</text>
</comment>
<evidence type="ECO:0000313" key="10">
    <source>
        <dbReference type="Proteomes" id="UP000178184"/>
    </source>
</evidence>
<dbReference type="Pfam" id="PF23477">
    <property type="entry name" value="zf_Tbcl_2"/>
    <property type="match status" value="1"/>
</dbReference>
<evidence type="ECO:0000256" key="2">
    <source>
        <dbReference type="ARBA" id="ARBA00022475"/>
    </source>
</evidence>
<evidence type="ECO:0000256" key="1">
    <source>
        <dbReference type="ARBA" id="ARBA00004651"/>
    </source>
</evidence>
<name>A0A1F6WQQ1_9BACT</name>
<sequence>MPEIPMNPDVTYFARTNFRGGNEMFGIKKKDRRQHLYILGKSGTGKSALISNMVIQDIWNGQGVCLVDPHGELVETVLRVIPEHRLNDVVYFNPSDTEFCIGFNPLELRDPKYKHLVASGLMGIFTKIWANVWSSRMEYIMNNTILALLDTPNSTLLGITRMLVDKDYRQVIINNLKDPMVKAFWVHEFEQWKEQFRNEAISPIQNKVGQFLSSSIIRNIVGQQESTIDIFNLMNEGKIFLVNVSKGRIGEDNSALLGAMIITKLQLAAMERVRIPEEERRDFYLYVDEFQNFATDSFASILSEARKYRLCLTLAHQYTAQIESKDGGDLKDAVFGNVGSMLIFRIGADDAKILEKEFAPEFIPEDFVGLPNFEIYLKLMIDGVTSRPFSANTLPPIHVAEGSDSTEIVIKRSRDTYCRPQNIVEASINSWSSTAGGTIIATKNNTTNTNGSNNTNSSSSLNKMYPAVCINCNKEIAVPFEPIAGKPIYCKECLNKIKVGELKPAKGFYDKSLNEGPKPAEALAAMGIEYQPSIISGDRHSNPQKIQRKESYSTKPVYQQKIIQKQIYQPKIIDKTKPELIAFDDNKDKDGFTSLKDLLGKINGNPSPIIKPKTIVNEIPADPKKITLHPRIIENKPAPKPIPAKAATYQSQQNLKNIVENASNTISQKKDIEDTVPKPPESYTKKTPKKEVPEDVLRKLFIDKSKNTTDQQNT</sequence>
<evidence type="ECO:0000256" key="6">
    <source>
        <dbReference type="SAM" id="MobiDB-lite"/>
    </source>
</evidence>
<dbReference type="SUPFAM" id="SSF52540">
    <property type="entry name" value="P-loop containing nucleoside triphosphate hydrolases"/>
    <property type="match status" value="1"/>
</dbReference>
<dbReference type="CDD" id="cd01127">
    <property type="entry name" value="TrwB_TraG_TraD_VirD4"/>
    <property type="match status" value="1"/>
</dbReference>
<keyword evidence="4" id="KW-1133">Transmembrane helix</keyword>
<evidence type="ECO:0000256" key="4">
    <source>
        <dbReference type="ARBA" id="ARBA00022989"/>
    </source>
</evidence>
<proteinExistence type="predicted"/>
<dbReference type="Proteomes" id="UP000178184">
    <property type="component" value="Unassembled WGS sequence"/>
</dbReference>
<organism evidence="9 10">
    <name type="scientific">Candidatus Nomurabacteria bacterium RIFCSPLOWO2_01_FULL_33_17</name>
    <dbReference type="NCBI Taxonomy" id="1801764"/>
    <lineage>
        <taxon>Bacteria</taxon>
        <taxon>Candidatus Nomuraibacteriota</taxon>
    </lineage>
</organism>
<keyword evidence="5" id="KW-0472">Membrane</keyword>
<gene>
    <name evidence="9" type="ORF">A2903_02340</name>
</gene>
<evidence type="ECO:0000259" key="7">
    <source>
        <dbReference type="Pfam" id="PF10412"/>
    </source>
</evidence>
<dbReference type="EMBL" id="MFUO01000011">
    <property type="protein sequence ID" value="OGI84075.1"/>
    <property type="molecule type" value="Genomic_DNA"/>
</dbReference>
<evidence type="ECO:0000313" key="9">
    <source>
        <dbReference type="EMBL" id="OGI84075.1"/>
    </source>
</evidence>